<reference evidence="1 2" key="1">
    <citation type="submission" date="2019-10" db="EMBL/GenBank/DDBJ databases">
        <title>Taxonomy of Antarctic Massilia spp.: description of Massilia rubra sp. nov., Massilia aquatica sp. nov., Massilia mucilaginosa sp. nov., Massilia frigida sp. nov. isolated from streams, lakes and regoliths.</title>
        <authorList>
            <person name="Holochova P."/>
            <person name="Sedlacek I."/>
            <person name="Kralova S."/>
            <person name="Maslanova I."/>
            <person name="Busse H.-J."/>
            <person name="Stankova E."/>
            <person name="Vrbovska V."/>
            <person name="Kovarovic V."/>
            <person name="Bartak M."/>
            <person name="Svec P."/>
            <person name="Pantucek R."/>
        </authorList>
    </citation>
    <scope>NUCLEOTIDE SEQUENCE [LARGE SCALE GENOMIC DNA]</scope>
    <source>
        <strain evidence="1 2">CCM 8695</strain>
    </source>
</reference>
<accession>A0ABX0NCB4</accession>
<dbReference type="PANTHER" id="PTHR42976:SF1">
    <property type="entry name" value="GH18 DOMAIN-CONTAINING PROTEIN-RELATED"/>
    <property type="match status" value="1"/>
</dbReference>
<evidence type="ECO:0000313" key="1">
    <source>
        <dbReference type="EMBL" id="NHZ80197.1"/>
    </source>
</evidence>
<comment type="caution">
    <text evidence="1">The sequence shown here is derived from an EMBL/GenBank/DDBJ whole genome shotgun (WGS) entry which is preliminary data.</text>
</comment>
<protein>
    <submittedName>
        <fullName evidence="1">Uncharacterized protein</fullName>
    </submittedName>
</protein>
<name>A0ABX0NCB4_9BURK</name>
<dbReference type="EMBL" id="WHJG01000011">
    <property type="protein sequence ID" value="NHZ80197.1"/>
    <property type="molecule type" value="Genomic_DNA"/>
</dbReference>
<dbReference type="Proteomes" id="UP000621455">
    <property type="component" value="Unassembled WGS sequence"/>
</dbReference>
<dbReference type="RefSeq" id="WP_167087151.1">
    <property type="nucleotide sequence ID" value="NZ_WHJG01000011.1"/>
</dbReference>
<evidence type="ECO:0000313" key="2">
    <source>
        <dbReference type="Proteomes" id="UP000621455"/>
    </source>
</evidence>
<dbReference type="InterPro" id="IPR052750">
    <property type="entry name" value="GH18_Chitinase"/>
</dbReference>
<proteinExistence type="predicted"/>
<gene>
    <name evidence="1" type="ORF">F2P44_13060</name>
</gene>
<keyword evidence="2" id="KW-1185">Reference proteome</keyword>
<organism evidence="1 2">
    <name type="scientific">Massilia frigida</name>
    <dbReference type="NCBI Taxonomy" id="2609281"/>
    <lineage>
        <taxon>Bacteria</taxon>
        <taxon>Pseudomonadati</taxon>
        <taxon>Pseudomonadota</taxon>
        <taxon>Betaproteobacteria</taxon>
        <taxon>Burkholderiales</taxon>
        <taxon>Oxalobacteraceae</taxon>
        <taxon>Telluria group</taxon>
        <taxon>Massilia</taxon>
    </lineage>
</organism>
<sequence length="210" mass="23270">MPAMPLSRTVDFRFVPRLRDLGVTQLDIPGAIANYQGLMPMVSFTLPVDPAGLPGSALDSGKNMGDLAISAANSTYKQIKGIFTGRTDAQLWTMIGITPMFGVNDVATEVFRQADAQNLGDFAKQKKPGRLSFWNLQRDRYMGSAYYGRLNVNSGTAVDLQASSLNDGANIHQWTNSTRHWTRCAAPAWAPRRRLTRRAPLWRRTPGLTR</sequence>
<dbReference type="Gene3D" id="3.20.20.80">
    <property type="entry name" value="Glycosidases"/>
    <property type="match status" value="1"/>
</dbReference>
<dbReference type="PANTHER" id="PTHR42976">
    <property type="entry name" value="BIFUNCTIONAL CHITINASE/LYSOZYME-RELATED"/>
    <property type="match status" value="1"/>
</dbReference>